<sequence length="352" mass="39294">MTIYTDGFPGRELELDQKKFLYFGGTSYLGLQTDEAFQEIFISNIKKYGTNYGASRKSNVRLSVYEKAEQFLCQLVGCESSATLSSGYLAGQLVRQTMDTKEHRLFYAPNTHSALYSPTPSTKLKPYITFTALNIAVRSYLETNQETTPVVFLDAIDFSGANYPDFEGLRTLPLEKIILVVDDSHGIGIVGKNGGGVFSRLRALNPKELIVCCSLGKGFGIQAGSIFGTEKRIEQFMDTPFFGGASPAAPAAVACLMDGKTLFLEKREALIHNITLFMSNVKTLDRFKFMEGHPAFSFTDEKLVSYLERQNVLVTSFRYPDEDSFLMSRIVISAHHKKEDILLLCNLINSYL</sequence>
<dbReference type="EC" id="2.3.1.47" evidence="3"/>
<dbReference type="Gene3D" id="3.40.640.10">
    <property type="entry name" value="Type I PLP-dependent aspartate aminotransferase-like (Major domain)"/>
    <property type="match status" value="1"/>
</dbReference>
<dbReference type="eggNOG" id="COG0156">
    <property type="taxonomic scope" value="Bacteria"/>
</dbReference>
<accession>A0A221V076</accession>
<dbReference type="AlphaFoldDB" id="A0A221V076"/>
<dbReference type="RefSeq" id="WP_093979388.1">
    <property type="nucleotide sequence ID" value="NZ_CP022515.1"/>
</dbReference>
<dbReference type="STRING" id="616991.GCA_000733925_01864"/>
<dbReference type="GO" id="GO:0008710">
    <property type="term" value="F:8-amino-7-oxononanoate synthase activity"/>
    <property type="evidence" value="ECO:0007669"/>
    <property type="project" value="UniProtKB-EC"/>
</dbReference>
<keyword evidence="3" id="KW-0012">Acyltransferase</keyword>
<name>A0A221V076_9FLAO</name>
<dbReference type="InterPro" id="IPR015421">
    <property type="entry name" value="PyrdxlP-dep_Trfase_major"/>
</dbReference>
<proteinExistence type="predicted"/>
<evidence type="ECO:0000256" key="2">
    <source>
        <dbReference type="ARBA" id="ARBA00022679"/>
    </source>
</evidence>
<comment type="cofactor">
    <cofactor evidence="1">
        <name>pyridoxal 5'-phosphate</name>
        <dbReference type="ChEBI" id="CHEBI:597326"/>
    </cofactor>
</comment>
<dbReference type="KEGG" id="aalg:AREALGSMS7_03600"/>
<evidence type="ECO:0000313" key="4">
    <source>
        <dbReference type="Proteomes" id="UP000204551"/>
    </source>
</evidence>
<evidence type="ECO:0000256" key="1">
    <source>
        <dbReference type="ARBA" id="ARBA00001933"/>
    </source>
</evidence>
<dbReference type="PANTHER" id="PTHR13693">
    <property type="entry name" value="CLASS II AMINOTRANSFERASE/8-AMINO-7-OXONONANOATE SYNTHASE"/>
    <property type="match status" value="1"/>
</dbReference>
<dbReference type="EMBL" id="CP022515">
    <property type="protein sequence ID" value="ASO07019.1"/>
    <property type="molecule type" value="Genomic_DNA"/>
</dbReference>
<evidence type="ECO:0000313" key="3">
    <source>
        <dbReference type="EMBL" id="ASO07019.1"/>
    </source>
</evidence>
<dbReference type="InterPro" id="IPR015424">
    <property type="entry name" value="PyrdxlP-dep_Trfase"/>
</dbReference>
<organism evidence="3 4">
    <name type="scientific">Arenibacter algicola</name>
    <dbReference type="NCBI Taxonomy" id="616991"/>
    <lineage>
        <taxon>Bacteria</taxon>
        <taxon>Pseudomonadati</taxon>
        <taxon>Bacteroidota</taxon>
        <taxon>Flavobacteriia</taxon>
        <taxon>Flavobacteriales</taxon>
        <taxon>Flavobacteriaceae</taxon>
        <taxon>Arenibacter</taxon>
    </lineage>
</organism>
<reference evidence="3 4" key="1">
    <citation type="submission" date="2017-07" db="EMBL/GenBank/DDBJ databases">
        <title>Genome Sequence of Arenibacter algicola Strain SMS7 Isolated from a culture of the Diatom Skeletonema marinoi.</title>
        <authorList>
            <person name="Topel M."/>
            <person name="Pinder M.I.M."/>
            <person name="Johansson O.N."/>
            <person name="Kourtchenko O."/>
            <person name="Godhe A."/>
            <person name="Clarke A.K."/>
        </authorList>
    </citation>
    <scope>NUCLEOTIDE SEQUENCE [LARGE SCALE GENOMIC DNA]</scope>
    <source>
        <strain evidence="3 4">SMS7</strain>
    </source>
</reference>
<dbReference type="SUPFAM" id="SSF53383">
    <property type="entry name" value="PLP-dependent transferases"/>
    <property type="match status" value="1"/>
</dbReference>
<dbReference type="InterPro" id="IPR050087">
    <property type="entry name" value="AON_synthase_class-II"/>
</dbReference>
<dbReference type="Proteomes" id="UP000204551">
    <property type="component" value="Chromosome"/>
</dbReference>
<gene>
    <name evidence="3" type="ORF">AREALGSMS7_03600</name>
</gene>
<dbReference type="Gene3D" id="3.90.1150.10">
    <property type="entry name" value="Aspartate Aminotransferase, domain 1"/>
    <property type="match status" value="1"/>
</dbReference>
<keyword evidence="2 3" id="KW-0808">Transferase</keyword>
<protein>
    <submittedName>
        <fullName evidence="3">8-amino-7-oxononanoate synthase</fullName>
        <ecNumber evidence="3">2.3.1.47</ecNumber>
    </submittedName>
</protein>
<dbReference type="InterPro" id="IPR015422">
    <property type="entry name" value="PyrdxlP-dep_Trfase_small"/>
</dbReference>